<dbReference type="Proteomes" id="UP000182100">
    <property type="component" value="Unassembled WGS sequence"/>
</dbReference>
<evidence type="ECO:0000256" key="1">
    <source>
        <dbReference type="SAM" id="MobiDB-lite"/>
    </source>
</evidence>
<evidence type="ECO:0000313" key="2">
    <source>
        <dbReference type="EMBL" id="SDC02132.1"/>
    </source>
</evidence>
<accession>A0A1G6I6H2</accession>
<dbReference type="CDD" id="cd00085">
    <property type="entry name" value="HNHc"/>
    <property type="match status" value="1"/>
</dbReference>
<proteinExistence type="predicted"/>
<dbReference type="EMBL" id="FMZK01000001">
    <property type="protein sequence ID" value="SDC02132.1"/>
    <property type="molecule type" value="Genomic_DNA"/>
</dbReference>
<organism evidence="2 3">
    <name type="scientific">Streptomyces prasinopilosus</name>
    <dbReference type="NCBI Taxonomy" id="67344"/>
    <lineage>
        <taxon>Bacteria</taxon>
        <taxon>Bacillati</taxon>
        <taxon>Actinomycetota</taxon>
        <taxon>Actinomycetes</taxon>
        <taxon>Kitasatosporales</taxon>
        <taxon>Streptomycetaceae</taxon>
        <taxon>Streptomyces</taxon>
    </lineage>
</organism>
<keyword evidence="3" id="KW-1185">Reference proteome</keyword>
<gene>
    <name evidence="2" type="ORF">SAMN05216505_10191</name>
</gene>
<dbReference type="STRING" id="67344.SAMN05216505_10191"/>
<evidence type="ECO:0000313" key="3">
    <source>
        <dbReference type="Proteomes" id="UP000182100"/>
    </source>
</evidence>
<name>A0A1G6I6H2_9ACTN</name>
<sequence length="354" mass="39276">MDARQAADPYSRERLASAVPRARNWADLMRQLGLHPSGGRRRTLQEKVTAHGLDTSHFVKRSPWRKYPDAAIAAAAASASSLREVALELGATPATGTLSHIRRRILAAGIDISHFPGIDRGEPDLPFTTEELREAAASATSIRGVARTLGVPDDSLSRATLSRMLNARGIDVGHFTHRRIAIPEDRLREFVRTSTSYADVMRGLGMDVTDTNHRRVRRAAARLGLDTSHFKRRSWGRPERPAPAPLAPRVLVVLPDHAGRTNRSQLHRALGELGVTYACESCGNTGEWLGQPLTLQIDHVNGDWRDNRRGNLRYLCPNCHALTQTWCRQKGRTAPSGDPLPRTLRSPVRRHDRS</sequence>
<protein>
    <recommendedName>
        <fullName evidence="4">HNH endonuclease</fullName>
    </recommendedName>
</protein>
<evidence type="ECO:0008006" key="4">
    <source>
        <dbReference type="Google" id="ProtNLM"/>
    </source>
</evidence>
<feature type="region of interest" description="Disordered" evidence="1">
    <location>
        <begin position="330"/>
        <end position="354"/>
    </location>
</feature>
<dbReference type="AlphaFoldDB" id="A0A1G6I6H2"/>
<dbReference type="RefSeq" id="WP_055574231.1">
    <property type="nucleotide sequence ID" value="NZ_FMZK01000001.1"/>
</dbReference>
<reference evidence="3" key="1">
    <citation type="submission" date="2016-10" db="EMBL/GenBank/DDBJ databases">
        <authorList>
            <person name="Varghese N."/>
            <person name="Submissions S."/>
        </authorList>
    </citation>
    <scope>NUCLEOTIDE SEQUENCE [LARGE SCALE GENOMIC DNA]</scope>
    <source>
        <strain evidence="3">CGMCC 4.3504</strain>
    </source>
</reference>
<dbReference type="InterPro" id="IPR003615">
    <property type="entry name" value="HNH_nuc"/>
</dbReference>